<dbReference type="Gene3D" id="3.90.1140.10">
    <property type="entry name" value="Cyclic phosphodiesterase"/>
    <property type="match status" value="1"/>
</dbReference>
<dbReference type="AlphaFoldDB" id="A0AAE3U273"/>
<gene>
    <name evidence="2" type="ORF">MRS75_03125</name>
</gene>
<dbReference type="Pfam" id="PF08975">
    <property type="entry name" value="2H-phosphodiest"/>
    <property type="match status" value="1"/>
</dbReference>
<sequence>MSHARFPDLSSYSKTANPLPPQYFGTRYDRSGAFLPEPGNTVVCHLVENTETEAALIAARARYLAMPEAGQIAFTPISSLHMTLFQGIIEYRRRLPFWPADVPLDSPIDEMTAMYAERLASFAGGPAFRVQVTEAVPTGLVVDGVTEADCAALKAWRNDLAEIFGYRHPDHETYKFHITFGYMIERLDDAAIPNWQSMLGEVAEDIRRRVDYLELRAPTFCRFADMNHFEVLKEFAVGP</sequence>
<dbReference type="RefSeq" id="WP_311785225.1">
    <property type="nucleotide sequence ID" value="NZ_JALDYY010000001.1"/>
</dbReference>
<keyword evidence="3" id="KW-1185">Reference proteome</keyword>
<name>A0AAE3U273_9HYPH</name>
<dbReference type="SUPFAM" id="SSF55144">
    <property type="entry name" value="LigT-like"/>
    <property type="match status" value="1"/>
</dbReference>
<comment type="caution">
    <text evidence="2">The sequence shown here is derived from an EMBL/GenBank/DDBJ whole genome shotgun (WGS) entry which is preliminary data.</text>
</comment>
<protein>
    <submittedName>
        <fullName evidence="2">DUF1868 domain-containing protein</fullName>
    </submittedName>
</protein>
<evidence type="ECO:0000313" key="2">
    <source>
        <dbReference type="EMBL" id="MDI7921073.1"/>
    </source>
</evidence>
<dbReference type="InterPro" id="IPR009097">
    <property type="entry name" value="Cyclic_Pdiesterase"/>
</dbReference>
<dbReference type="Proteomes" id="UP001161580">
    <property type="component" value="Unassembled WGS sequence"/>
</dbReference>
<evidence type="ECO:0000313" key="3">
    <source>
        <dbReference type="Proteomes" id="UP001161580"/>
    </source>
</evidence>
<dbReference type="EMBL" id="JALDYZ010000001">
    <property type="protein sequence ID" value="MDI7921073.1"/>
    <property type="molecule type" value="Genomic_DNA"/>
</dbReference>
<organism evidence="2 3">
    <name type="scientific">Ferirhizobium litorale</name>
    <dbReference type="NCBI Taxonomy" id="2927786"/>
    <lineage>
        <taxon>Bacteria</taxon>
        <taxon>Pseudomonadati</taxon>
        <taxon>Pseudomonadota</taxon>
        <taxon>Alphaproteobacteria</taxon>
        <taxon>Hyphomicrobiales</taxon>
        <taxon>Rhizobiaceae</taxon>
        <taxon>Ferirhizobium</taxon>
    </lineage>
</organism>
<reference evidence="2" key="1">
    <citation type="submission" date="2022-03" db="EMBL/GenBank/DDBJ databases">
        <title>Fererhizobium litorale gen. nov., sp. nov., isolated from sandy sediments of the Sea of Japan seashore.</title>
        <authorList>
            <person name="Romanenko L."/>
            <person name="Kurilenko V."/>
            <person name="Otstavnykh N."/>
            <person name="Svetashev V."/>
            <person name="Tekutyeva L."/>
            <person name="Isaeva M."/>
            <person name="Mikhailov V."/>
        </authorList>
    </citation>
    <scope>NUCLEOTIDE SEQUENCE</scope>
    <source>
        <strain evidence="2">KMM 9576</strain>
    </source>
</reference>
<evidence type="ECO:0000259" key="1">
    <source>
        <dbReference type="Pfam" id="PF08975"/>
    </source>
</evidence>
<dbReference type="InterPro" id="IPR015069">
    <property type="entry name" value="2H-PEstase_DUF1868"/>
</dbReference>
<feature type="domain" description="DUF1868" evidence="1">
    <location>
        <begin position="27"/>
        <end position="139"/>
    </location>
</feature>
<proteinExistence type="predicted"/>
<accession>A0AAE3U273</accession>